<protein>
    <submittedName>
        <fullName evidence="1">Uncharacterized protein</fullName>
    </submittedName>
</protein>
<gene>
    <name evidence="1" type="ORF">HMPREF9088_1753</name>
</gene>
<evidence type="ECO:0000313" key="2">
    <source>
        <dbReference type="Proteomes" id="UP000010296"/>
    </source>
</evidence>
<proteinExistence type="predicted"/>
<reference evidence="1 2" key="1">
    <citation type="submission" date="2010-12" db="EMBL/GenBank/DDBJ databases">
        <authorList>
            <person name="Muzny D."/>
            <person name="Qin X."/>
            <person name="Deng J."/>
            <person name="Jiang H."/>
            <person name="Liu Y."/>
            <person name="Qu J."/>
            <person name="Song X.-Z."/>
            <person name="Zhang L."/>
            <person name="Thornton R."/>
            <person name="Coyle M."/>
            <person name="Francisco L."/>
            <person name="Jackson L."/>
            <person name="Javaid M."/>
            <person name="Korchina V."/>
            <person name="Kovar C."/>
            <person name="Mata R."/>
            <person name="Mathew T."/>
            <person name="Ngo R."/>
            <person name="Nguyen L."/>
            <person name="Nguyen N."/>
            <person name="Okwuonu G."/>
            <person name="Ongeri F."/>
            <person name="Pham C."/>
            <person name="Simmons D."/>
            <person name="Wilczek-Boney K."/>
            <person name="Hale W."/>
            <person name="Jakkamsetti A."/>
            <person name="Pham P."/>
            <person name="Ruth R."/>
            <person name="San Lucas F."/>
            <person name="Warren J."/>
            <person name="Zhang J."/>
            <person name="Zhao Z."/>
            <person name="Zhou C."/>
            <person name="Zhu D."/>
            <person name="Lee S."/>
            <person name="Bess C."/>
            <person name="Blankenburg K."/>
            <person name="Forbes L."/>
            <person name="Fu Q."/>
            <person name="Gubbala S."/>
            <person name="Hirani K."/>
            <person name="Jayaseelan J.C."/>
            <person name="Lara F."/>
            <person name="Munidasa M."/>
            <person name="Palculict T."/>
            <person name="Patil S."/>
            <person name="Pu L.-L."/>
            <person name="Saada N."/>
            <person name="Tang L."/>
            <person name="Weissenberger G."/>
            <person name="Zhu Y."/>
            <person name="Hemphill L."/>
            <person name="Shang Y."/>
            <person name="Youmans B."/>
            <person name="Ayvaz T."/>
            <person name="Ross M."/>
            <person name="Santibanez J."/>
            <person name="Aqrawi P."/>
            <person name="Gross S."/>
            <person name="Joshi V."/>
            <person name="Fowler G."/>
            <person name="Nazareth L."/>
            <person name="Reid J."/>
            <person name="Worley K."/>
            <person name="Petrosino J."/>
            <person name="Highlander S."/>
            <person name="Gibbs R."/>
        </authorList>
    </citation>
    <scope>NUCLEOTIDE SEQUENCE [LARGE SCALE GENOMIC DNA]</scope>
    <source>
        <strain evidence="2">DSM 15952 / CCUG 50447 / LMG 22039 / TP 1.5</strain>
    </source>
</reference>
<dbReference type="EMBL" id="AEPV01000067">
    <property type="protein sequence ID" value="EFU73445.1"/>
    <property type="molecule type" value="Genomic_DNA"/>
</dbReference>
<dbReference type="Proteomes" id="UP000010296">
    <property type="component" value="Unassembled WGS sequence"/>
</dbReference>
<dbReference type="STRING" id="888064.HMPREF9088_1753"/>
<accession>E6LHB3</accession>
<sequence length="46" mass="5100">MSILGIFDLLCRDLHKSEIEATISKKATNPEVISQTFGLVAFFVCI</sequence>
<organism evidence="1 2">
    <name type="scientific">Enterococcus italicus (strain DSM 15952 / CCUG 50447 / LMG 22039 / TP 1.5)</name>
    <dbReference type="NCBI Taxonomy" id="888064"/>
    <lineage>
        <taxon>Bacteria</taxon>
        <taxon>Bacillati</taxon>
        <taxon>Bacillota</taxon>
        <taxon>Bacilli</taxon>
        <taxon>Lactobacillales</taxon>
        <taxon>Enterococcaceae</taxon>
        <taxon>Enterococcus</taxon>
    </lineage>
</organism>
<keyword evidence="2" id="KW-1185">Reference proteome</keyword>
<evidence type="ECO:0000313" key="1">
    <source>
        <dbReference type="EMBL" id="EFU73445.1"/>
    </source>
</evidence>
<name>E6LHB3_ENTI1</name>
<dbReference type="HOGENOM" id="CLU_3183432_0_0_9"/>
<comment type="caution">
    <text evidence="1">The sequence shown here is derived from an EMBL/GenBank/DDBJ whole genome shotgun (WGS) entry which is preliminary data.</text>
</comment>
<dbReference type="AlphaFoldDB" id="E6LHB3"/>